<feature type="signal peptide" evidence="1">
    <location>
        <begin position="1"/>
        <end position="19"/>
    </location>
</feature>
<dbReference type="PROSITE" id="PS51257">
    <property type="entry name" value="PROKAR_LIPOPROTEIN"/>
    <property type="match status" value="1"/>
</dbReference>
<evidence type="ECO:0000313" key="3">
    <source>
        <dbReference type="EMBL" id="UTZ35158.1"/>
    </source>
</evidence>
<gene>
    <name evidence="2" type="ORF">HB761_24740</name>
    <name evidence="3" type="ORF">HB762_28245</name>
</gene>
<dbReference type="RefSeq" id="WP_005532939.1">
    <property type="nucleotide sequence ID" value="NZ_CP030790.1"/>
</dbReference>
<feature type="chain" id="PRO_5042032458" description="Lipoprotein" evidence="1">
    <location>
        <begin position="20"/>
        <end position="145"/>
    </location>
</feature>
<dbReference type="Proteomes" id="UP001058687">
    <property type="component" value="Plasmid unnamed1"/>
</dbReference>
<keyword evidence="2" id="KW-0614">Plasmid</keyword>
<protein>
    <recommendedName>
        <fullName evidence="6">Lipoprotein</fullName>
    </recommendedName>
</protein>
<organism evidence="2 4">
    <name type="scientific">Vibrio campbellii</name>
    <dbReference type="NCBI Taxonomy" id="680"/>
    <lineage>
        <taxon>Bacteria</taxon>
        <taxon>Pseudomonadati</taxon>
        <taxon>Pseudomonadota</taxon>
        <taxon>Gammaproteobacteria</taxon>
        <taxon>Vibrionales</taxon>
        <taxon>Vibrionaceae</taxon>
        <taxon>Vibrio</taxon>
    </lineage>
</organism>
<sequence>MKILFIFPLALLLLFGCGGEDQNQSSAPSYPTSDEEEIKFDDLTVEDGYDYNPVKSQSLVVDISSLSTERAHISVYTQFEETSQGNYKPDYQSQIISRALQSGMTELNFSVADSQLDFLAEIWFYDGRSPLQYHFTPEQGAWVIK</sequence>
<dbReference type="Proteomes" id="UP001059912">
    <property type="component" value="Plasmid unnamed3"/>
</dbReference>
<proteinExistence type="predicted"/>
<dbReference type="EMBL" id="CP050474">
    <property type="protein sequence ID" value="UTZ35158.1"/>
    <property type="molecule type" value="Genomic_DNA"/>
</dbReference>
<reference evidence="2" key="1">
    <citation type="submission" date="2020-03" db="EMBL/GenBank/DDBJ databases">
        <title>Five strains of Vibrio campbellii isolated from Mariana Trench.</title>
        <authorList>
            <person name="Liang J."/>
            <person name="Zhang X.-H."/>
        </authorList>
    </citation>
    <scope>NUCLEOTIDE SEQUENCE</scope>
    <source>
        <strain evidence="3">LJC013</strain>
        <strain evidence="2">LJC014</strain>
        <plasmid evidence="2">unnamed1</plasmid>
        <plasmid evidence="3">unnamed3</plasmid>
    </source>
</reference>
<dbReference type="AlphaFoldDB" id="A0AAE9N3F5"/>
<evidence type="ECO:0000313" key="5">
    <source>
        <dbReference type="Proteomes" id="UP001059912"/>
    </source>
</evidence>
<evidence type="ECO:0000256" key="1">
    <source>
        <dbReference type="SAM" id="SignalP"/>
    </source>
</evidence>
<keyword evidence="1" id="KW-0732">Signal</keyword>
<evidence type="ECO:0000313" key="4">
    <source>
        <dbReference type="Proteomes" id="UP001058687"/>
    </source>
</evidence>
<accession>A0AAE9N3F5</accession>
<geneLocation type="plasmid" evidence="2 4">
    <name>unnamed1</name>
</geneLocation>
<dbReference type="EMBL" id="CP050469">
    <property type="protein sequence ID" value="UTZ29870.1"/>
    <property type="molecule type" value="Genomic_DNA"/>
</dbReference>
<evidence type="ECO:0000313" key="2">
    <source>
        <dbReference type="EMBL" id="UTZ29870.1"/>
    </source>
</evidence>
<name>A0AAE9N3F5_9VIBR</name>
<geneLocation type="plasmid" evidence="3 5">
    <name>unnamed3</name>
</geneLocation>
<keyword evidence="5" id="KW-1185">Reference proteome</keyword>
<evidence type="ECO:0008006" key="6">
    <source>
        <dbReference type="Google" id="ProtNLM"/>
    </source>
</evidence>